<evidence type="ECO:0000256" key="5">
    <source>
        <dbReference type="ARBA" id="ARBA00023163"/>
    </source>
</evidence>
<dbReference type="GO" id="GO:0003677">
    <property type="term" value="F:DNA binding"/>
    <property type="evidence" value="ECO:0007669"/>
    <property type="project" value="UniProtKB-KW"/>
</dbReference>
<reference evidence="7 8" key="1">
    <citation type="submission" date="2019-09" db="EMBL/GenBank/DDBJ databases">
        <title>Arenimonas chukotkensis sp. nov., a bacterium isolated from Chukotka hot spring, Arctic region, Russia.</title>
        <authorList>
            <person name="Zayulina K.S."/>
            <person name="Prokofeva M.I."/>
            <person name="Elcheninov A.G."/>
            <person name="Novikov A."/>
            <person name="Kochetkova T.V."/>
            <person name="Kublanov I.V."/>
        </authorList>
    </citation>
    <scope>NUCLEOTIDE SEQUENCE [LARGE SCALE GENOMIC DNA]</scope>
    <source>
        <strain evidence="7 8">3729k</strain>
    </source>
</reference>
<feature type="domain" description="HTH lysR-type" evidence="6">
    <location>
        <begin position="1"/>
        <end position="58"/>
    </location>
</feature>
<evidence type="ECO:0000256" key="1">
    <source>
        <dbReference type="ARBA" id="ARBA00009437"/>
    </source>
</evidence>
<dbReference type="EMBL" id="VUOD01000009">
    <property type="protein sequence ID" value="KAA2284192.1"/>
    <property type="molecule type" value="Genomic_DNA"/>
</dbReference>
<dbReference type="GO" id="GO:0003700">
    <property type="term" value="F:DNA-binding transcription factor activity"/>
    <property type="evidence" value="ECO:0007669"/>
    <property type="project" value="InterPro"/>
</dbReference>
<evidence type="ECO:0000256" key="3">
    <source>
        <dbReference type="ARBA" id="ARBA00023125"/>
    </source>
</evidence>
<dbReference type="PANTHER" id="PTHR30346:SF26">
    <property type="entry name" value="HYDROGEN PEROXIDE-INDUCIBLE GENES ACTIVATOR"/>
    <property type="match status" value="1"/>
</dbReference>
<dbReference type="InterPro" id="IPR036388">
    <property type="entry name" value="WH-like_DNA-bd_sf"/>
</dbReference>
<dbReference type="SUPFAM" id="SSF46785">
    <property type="entry name" value="Winged helix' DNA-binding domain"/>
    <property type="match status" value="1"/>
</dbReference>
<sequence>MNLRDLRYLVALAELRHFGRAAEACHVSQPTLSTQIKKLEDELGVALVERAPRHVMLTRAGEDIATRARRVLAEVEQMRETARRASDPEAGSIRLGIFPTLGPYLLPHVVPRIRARFPRLELLLVEEKTETILHMLREGRLDAGILALPLHEDWLETEFLFEEPFMLAVPDGHPLAAHRSLRMDDLGRQHLLLLEEGHCLRDQALEVCSLAGAGEKEGFRATSLETLRQMVAAGVGVTLLPMLAVKPPVPASENIRLLPFRSPAPSRKLALVWRRSSAMGNFLRTLAALLRELPEELLQTPPAQTHAGRRGKA</sequence>
<evidence type="ECO:0000259" key="6">
    <source>
        <dbReference type="PROSITE" id="PS50931"/>
    </source>
</evidence>
<dbReference type="NCBIfam" id="NF008361">
    <property type="entry name" value="PRK11151.1"/>
    <property type="match status" value="1"/>
</dbReference>
<dbReference type="SUPFAM" id="SSF53850">
    <property type="entry name" value="Periplasmic binding protein-like II"/>
    <property type="match status" value="1"/>
</dbReference>
<dbReference type="CDD" id="cd08411">
    <property type="entry name" value="PBP2_OxyR"/>
    <property type="match status" value="1"/>
</dbReference>
<dbReference type="InterPro" id="IPR000847">
    <property type="entry name" value="LysR_HTH_N"/>
</dbReference>
<dbReference type="Pfam" id="PF00126">
    <property type="entry name" value="HTH_1"/>
    <property type="match status" value="1"/>
</dbReference>
<dbReference type="PROSITE" id="PS50931">
    <property type="entry name" value="HTH_LYSR"/>
    <property type="match status" value="1"/>
</dbReference>
<keyword evidence="5" id="KW-0804">Transcription</keyword>
<keyword evidence="2" id="KW-0805">Transcription regulation</keyword>
<accession>A0A5B2ZAJ8</accession>
<dbReference type="PRINTS" id="PR00039">
    <property type="entry name" value="HTHLYSR"/>
</dbReference>
<keyword evidence="3 7" id="KW-0238">DNA-binding</keyword>
<evidence type="ECO:0000313" key="7">
    <source>
        <dbReference type="EMBL" id="KAA2284192.1"/>
    </source>
</evidence>
<proteinExistence type="inferred from homology"/>
<dbReference type="Gene3D" id="1.10.10.10">
    <property type="entry name" value="Winged helix-like DNA-binding domain superfamily/Winged helix DNA-binding domain"/>
    <property type="match status" value="1"/>
</dbReference>
<evidence type="ECO:0000313" key="8">
    <source>
        <dbReference type="Proteomes" id="UP000322165"/>
    </source>
</evidence>
<dbReference type="GO" id="GO:0032993">
    <property type="term" value="C:protein-DNA complex"/>
    <property type="evidence" value="ECO:0007669"/>
    <property type="project" value="TreeGrafter"/>
</dbReference>
<dbReference type="FunFam" id="3.40.190.10:FF:000027">
    <property type="entry name" value="DNA-binding transcriptional regulator OxyR"/>
    <property type="match status" value="1"/>
</dbReference>
<dbReference type="FunFam" id="1.10.10.10:FF:000001">
    <property type="entry name" value="LysR family transcriptional regulator"/>
    <property type="match status" value="1"/>
</dbReference>
<evidence type="ECO:0000256" key="2">
    <source>
        <dbReference type="ARBA" id="ARBA00023015"/>
    </source>
</evidence>
<dbReference type="Pfam" id="PF03466">
    <property type="entry name" value="LysR_substrate"/>
    <property type="match status" value="1"/>
</dbReference>
<reference evidence="7 8" key="2">
    <citation type="submission" date="2019-09" db="EMBL/GenBank/DDBJ databases">
        <authorList>
            <person name="Mazur A."/>
        </authorList>
    </citation>
    <scope>NUCLEOTIDE SEQUENCE [LARGE SCALE GENOMIC DNA]</scope>
    <source>
        <strain evidence="7 8">3729k</strain>
    </source>
</reference>
<dbReference type="InterPro" id="IPR005119">
    <property type="entry name" value="LysR_subst-bd"/>
</dbReference>
<name>A0A5B2ZAJ8_9GAMM</name>
<dbReference type="InterPro" id="IPR036390">
    <property type="entry name" value="WH_DNA-bd_sf"/>
</dbReference>
<dbReference type="AlphaFoldDB" id="A0A5B2ZAJ8"/>
<evidence type="ECO:0000256" key="4">
    <source>
        <dbReference type="ARBA" id="ARBA00023159"/>
    </source>
</evidence>
<keyword evidence="4" id="KW-0010">Activator</keyword>
<comment type="similarity">
    <text evidence="1">Belongs to the LysR transcriptional regulatory family.</text>
</comment>
<organism evidence="7 8">
    <name type="scientific">Arenimonas fontis</name>
    <dbReference type="NCBI Taxonomy" id="2608255"/>
    <lineage>
        <taxon>Bacteria</taxon>
        <taxon>Pseudomonadati</taxon>
        <taxon>Pseudomonadota</taxon>
        <taxon>Gammaproteobacteria</taxon>
        <taxon>Lysobacterales</taxon>
        <taxon>Lysobacteraceae</taxon>
        <taxon>Arenimonas</taxon>
    </lineage>
</organism>
<dbReference type="Gene3D" id="3.40.190.10">
    <property type="entry name" value="Periplasmic binding protein-like II"/>
    <property type="match status" value="2"/>
</dbReference>
<gene>
    <name evidence="7" type="primary">oxyR</name>
    <name evidence="7" type="ORF">F0415_10615</name>
</gene>
<protein>
    <submittedName>
        <fullName evidence="7">DNA-binding transcriptional regulator OxyR</fullName>
    </submittedName>
</protein>
<dbReference type="Proteomes" id="UP000322165">
    <property type="component" value="Unassembled WGS sequence"/>
</dbReference>
<dbReference type="RefSeq" id="WP_149861197.1">
    <property type="nucleotide sequence ID" value="NZ_VUOD01000009.1"/>
</dbReference>
<keyword evidence="8" id="KW-1185">Reference proteome</keyword>
<comment type="caution">
    <text evidence="7">The sequence shown here is derived from an EMBL/GenBank/DDBJ whole genome shotgun (WGS) entry which is preliminary data.</text>
</comment>
<dbReference type="PANTHER" id="PTHR30346">
    <property type="entry name" value="TRANSCRIPTIONAL DUAL REGULATOR HCAR-RELATED"/>
    <property type="match status" value="1"/>
</dbReference>